<dbReference type="EMBL" id="BLAY01000094">
    <property type="protein sequence ID" value="GET40592.1"/>
    <property type="molecule type" value="Genomic_DNA"/>
</dbReference>
<accession>A0AAV3XCG3</accession>
<dbReference type="Pfam" id="PF07705">
    <property type="entry name" value="CARDB"/>
    <property type="match status" value="2"/>
</dbReference>
<evidence type="ECO:0000259" key="1">
    <source>
        <dbReference type="Pfam" id="PF07705"/>
    </source>
</evidence>
<dbReference type="AlphaFoldDB" id="A0AAV3XCG3"/>
<feature type="domain" description="CARDB" evidence="1">
    <location>
        <begin position="270"/>
        <end position="374"/>
    </location>
</feature>
<organism evidence="2 3">
    <name type="scientific">Microseira wollei NIES-4236</name>
    <dbReference type="NCBI Taxonomy" id="2530354"/>
    <lineage>
        <taxon>Bacteria</taxon>
        <taxon>Bacillati</taxon>
        <taxon>Cyanobacteriota</taxon>
        <taxon>Cyanophyceae</taxon>
        <taxon>Oscillatoriophycideae</taxon>
        <taxon>Aerosakkonematales</taxon>
        <taxon>Aerosakkonemataceae</taxon>
        <taxon>Microseira</taxon>
    </lineage>
</organism>
<comment type="caution">
    <text evidence="2">The sequence shown here is derived from an EMBL/GenBank/DDBJ whole genome shotgun (WGS) entry which is preliminary data.</text>
</comment>
<evidence type="ECO:0000313" key="2">
    <source>
        <dbReference type="EMBL" id="GET40592.1"/>
    </source>
</evidence>
<dbReference type="InterPro" id="IPR011635">
    <property type="entry name" value="CARDB"/>
</dbReference>
<dbReference type="RefSeq" id="WP_226586556.1">
    <property type="nucleotide sequence ID" value="NZ_BLAY01000094.1"/>
</dbReference>
<name>A0AAV3XCG3_9CYAN</name>
<proteinExistence type="predicted"/>
<feature type="domain" description="CARDB" evidence="1">
    <location>
        <begin position="131"/>
        <end position="240"/>
    </location>
</feature>
<reference evidence="2" key="1">
    <citation type="submission" date="2019-10" db="EMBL/GenBank/DDBJ databases">
        <title>Draft genome sequece of Microseira wollei NIES-4236.</title>
        <authorList>
            <person name="Yamaguchi H."/>
            <person name="Suzuki S."/>
            <person name="Kawachi M."/>
        </authorList>
    </citation>
    <scope>NUCLEOTIDE SEQUENCE</scope>
    <source>
        <strain evidence="2">NIES-4236</strain>
    </source>
</reference>
<sequence>MEFLTPEINPLRSNIGLESASNSTAALGLDRDPLQGLTAKLPGMGGSESGIIDSLSIASTVDKGAVSSFILGNDSVAGAIRPPGDPLGGIAPNNAPITRADIDPLTGASNKTATAAALVAGVDLAGQFFNVVPTSLQAGNSVNFQYQIQNLGTNVAGASTVKFYLSTDRSIGAGDYELGSASVVSLGGGGNTGILNKTLTLPGVGNAFWKSVGDGNYYIGMKVDANNQVAESNENNNASTGLLKDYDSLSVGGTKVADLSGKYFDVIQEPLKAGDGFSVNYQIQNTGVGTAAASTAKFYLSKDNVINANDYFLGSAFIGSLASNTSTATLTQNLTLPGAGNPFWSGGDGTYRIGMIVDANNNVSETNEANNASTGEFKDFDSLLINYTKLNQIKVNINRVAQIDNLDPDPIFVTNRADFYSKVTIAGVQQSSPTIDGKDDVSPNWQFIQTAGGRVPIKIELWESDTGSGDEHVDINSRRGYKDLNLTYDPLTGAIYGDVAGSKGQQIYSYGAGDSDRGKIWFTIDHV</sequence>
<dbReference type="Gene3D" id="2.60.40.10">
    <property type="entry name" value="Immunoglobulins"/>
    <property type="match status" value="2"/>
</dbReference>
<evidence type="ECO:0000313" key="3">
    <source>
        <dbReference type="Proteomes" id="UP001050975"/>
    </source>
</evidence>
<gene>
    <name evidence="2" type="ORF">MiSe_54020</name>
</gene>
<dbReference type="InterPro" id="IPR013783">
    <property type="entry name" value="Ig-like_fold"/>
</dbReference>
<protein>
    <submittedName>
        <fullName evidence="2">Peptidase-like protein</fullName>
    </submittedName>
</protein>
<dbReference type="Proteomes" id="UP001050975">
    <property type="component" value="Unassembled WGS sequence"/>
</dbReference>
<keyword evidence="3" id="KW-1185">Reference proteome</keyword>